<keyword evidence="2" id="KW-1185">Reference proteome</keyword>
<gene>
    <name evidence="1" type="ORF">Cni_G06353</name>
</gene>
<accession>A0AAQ3Q5V2</accession>
<evidence type="ECO:0000313" key="1">
    <source>
        <dbReference type="EMBL" id="WOK97645.1"/>
    </source>
</evidence>
<protein>
    <submittedName>
        <fullName evidence="1">Uncharacterized protein</fullName>
    </submittedName>
</protein>
<sequence>MWQWVVFGLEQAHCPSGLVASGSKTCHAARMSCPSTTHVLKGSMPLACPLGAGMSLGHWHVVPNQVRNFSSRVFVVHGYPIDISTLSSPEWGAIPNRRRGQWCAISNHGLIIGTGSILLGRRRPLRPDLSGSSERRFGQRGLHDLSSVIGGKIGEVPRLEMGATATEERGGEEEGVVEKTI</sequence>
<proteinExistence type="predicted"/>
<name>A0AAQ3Q5V2_9LILI</name>
<dbReference type="Proteomes" id="UP001327560">
    <property type="component" value="Chromosome 2"/>
</dbReference>
<reference evidence="1 2" key="1">
    <citation type="submission" date="2023-10" db="EMBL/GenBank/DDBJ databases">
        <title>Chromosome-scale genome assembly provides insights into flower coloration mechanisms of Canna indica.</title>
        <authorList>
            <person name="Li C."/>
        </authorList>
    </citation>
    <scope>NUCLEOTIDE SEQUENCE [LARGE SCALE GENOMIC DNA]</scope>
    <source>
        <tissue evidence="1">Flower</tissue>
    </source>
</reference>
<organism evidence="1 2">
    <name type="scientific">Canna indica</name>
    <name type="common">Indian-shot</name>
    <dbReference type="NCBI Taxonomy" id="4628"/>
    <lineage>
        <taxon>Eukaryota</taxon>
        <taxon>Viridiplantae</taxon>
        <taxon>Streptophyta</taxon>
        <taxon>Embryophyta</taxon>
        <taxon>Tracheophyta</taxon>
        <taxon>Spermatophyta</taxon>
        <taxon>Magnoliopsida</taxon>
        <taxon>Liliopsida</taxon>
        <taxon>Zingiberales</taxon>
        <taxon>Cannaceae</taxon>
        <taxon>Canna</taxon>
    </lineage>
</organism>
<dbReference type="EMBL" id="CP136891">
    <property type="protein sequence ID" value="WOK97645.1"/>
    <property type="molecule type" value="Genomic_DNA"/>
</dbReference>
<evidence type="ECO:0000313" key="2">
    <source>
        <dbReference type="Proteomes" id="UP001327560"/>
    </source>
</evidence>
<dbReference type="AlphaFoldDB" id="A0AAQ3Q5V2"/>